<gene>
    <name evidence="1" type="ORF">Pfra01_001376800</name>
</gene>
<evidence type="ECO:0000313" key="1">
    <source>
        <dbReference type="EMBL" id="GMF42292.1"/>
    </source>
</evidence>
<dbReference type="EMBL" id="BSXT01001420">
    <property type="protein sequence ID" value="GMF42292.1"/>
    <property type="molecule type" value="Genomic_DNA"/>
</dbReference>
<dbReference type="Proteomes" id="UP001165121">
    <property type="component" value="Unassembled WGS sequence"/>
</dbReference>
<keyword evidence="2" id="KW-1185">Reference proteome</keyword>
<comment type="caution">
    <text evidence="1">The sequence shown here is derived from an EMBL/GenBank/DDBJ whole genome shotgun (WGS) entry which is preliminary data.</text>
</comment>
<dbReference type="OrthoDB" id="10367399at2759"/>
<reference evidence="1" key="1">
    <citation type="submission" date="2023-04" db="EMBL/GenBank/DDBJ databases">
        <title>Phytophthora fragariaefolia NBRC 109709.</title>
        <authorList>
            <person name="Ichikawa N."/>
            <person name="Sato H."/>
            <person name="Tonouchi N."/>
        </authorList>
    </citation>
    <scope>NUCLEOTIDE SEQUENCE</scope>
    <source>
        <strain evidence="1">NBRC 109709</strain>
    </source>
</reference>
<sequence>MFVQTLVTNIITFECVIDTKLSDIFKSMILQHALPTSWEYIVRGWLGQAKPLSSIKLMELVSSELKRRRPDGRGQDKGKCEKSYAAVEAKPIGGIVERK</sequence>
<evidence type="ECO:0000313" key="2">
    <source>
        <dbReference type="Proteomes" id="UP001165121"/>
    </source>
</evidence>
<organism evidence="1 2">
    <name type="scientific">Phytophthora fragariaefolia</name>
    <dbReference type="NCBI Taxonomy" id="1490495"/>
    <lineage>
        <taxon>Eukaryota</taxon>
        <taxon>Sar</taxon>
        <taxon>Stramenopiles</taxon>
        <taxon>Oomycota</taxon>
        <taxon>Peronosporomycetes</taxon>
        <taxon>Peronosporales</taxon>
        <taxon>Peronosporaceae</taxon>
        <taxon>Phytophthora</taxon>
    </lineage>
</organism>
<accession>A0A9W6XNW7</accession>
<protein>
    <submittedName>
        <fullName evidence="1">Unnamed protein product</fullName>
    </submittedName>
</protein>
<name>A0A9W6XNW7_9STRA</name>
<dbReference type="AlphaFoldDB" id="A0A9W6XNW7"/>
<proteinExistence type="predicted"/>